<comment type="caution">
    <text evidence="1">The sequence shown here is derived from an EMBL/GenBank/DDBJ whole genome shotgun (WGS) entry which is preliminary data.</text>
</comment>
<dbReference type="Proteomes" id="UP000539265">
    <property type="component" value="Unassembled WGS sequence"/>
</dbReference>
<proteinExistence type="predicted"/>
<name>A0A839SI30_9SPHI</name>
<dbReference type="EMBL" id="JACHWX010000016">
    <property type="protein sequence ID" value="MBB3057915.1"/>
    <property type="molecule type" value="Genomic_DNA"/>
</dbReference>
<accession>A0A839SI30</accession>
<reference evidence="1" key="1">
    <citation type="submission" date="2020-08" db="EMBL/GenBank/DDBJ databases">
        <title>Genomic Encyclopedia of Type Strains, Phase III (KMG-III): the genomes of soil and plant-associated and newly described type strains.</title>
        <authorList>
            <person name="Whitman W."/>
        </authorList>
    </citation>
    <scope>NUCLEOTIDE SEQUENCE [LARGE SCALE GENOMIC DNA]</scope>
    <source>
        <strain evidence="1">CECT 8628</strain>
    </source>
</reference>
<protein>
    <submittedName>
        <fullName evidence="1">Uncharacterized protein</fullName>
    </submittedName>
</protein>
<sequence length="39" mass="4426">MIENGNSSTSEIASLLLKYTEDINDFLKNSELGIFEIYL</sequence>
<gene>
    <name evidence="1" type="ORF">FHS11_004358</name>
</gene>
<dbReference type="AlphaFoldDB" id="A0A839SI30"/>
<evidence type="ECO:0000313" key="1">
    <source>
        <dbReference type="EMBL" id="MBB3057915.1"/>
    </source>
</evidence>
<evidence type="ECO:0000313" key="2">
    <source>
        <dbReference type="Proteomes" id="UP000539265"/>
    </source>
</evidence>
<organism evidence="1 2">
    <name type="scientific">Mucilaginibacter gotjawali</name>
    <dbReference type="NCBI Taxonomy" id="1550579"/>
    <lineage>
        <taxon>Bacteria</taxon>
        <taxon>Pseudomonadati</taxon>
        <taxon>Bacteroidota</taxon>
        <taxon>Sphingobacteriia</taxon>
        <taxon>Sphingobacteriales</taxon>
        <taxon>Sphingobacteriaceae</taxon>
        <taxon>Mucilaginibacter</taxon>
    </lineage>
</organism>
<keyword evidence="2" id="KW-1185">Reference proteome</keyword>